<dbReference type="Proteomes" id="UP000319783">
    <property type="component" value="Unassembled WGS sequence"/>
</dbReference>
<sequence length="54" mass="6332">MGFSMFDMARKQVVASIKMDNPQSSKSDIKRELFLRFYGQDFSPEEQKKILSQL</sequence>
<dbReference type="AlphaFoldDB" id="A0A533QEY9"/>
<proteinExistence type="predicted"/>
<name>A0A533QEY9_9BACT</name>
<accession>A0A533QEY9</accession>
<evidence type="ECO:0000313" key="1">
    <source>
        <dbReference type="EMBL" id="TLD41251.1"/>
    </source>
</evidence>
<gene>
    <name evidence="1" type="ORF">JETT_2498</name>
</gene>
<evidence type="ECO:0000313" key="2">
    <source>
        <dbReference type="Proteomes" id="UP000319783"/>
    </source>
</evidence>
<dbReference type="EMBL" id="SULG01000056">
    <property type="protein sequence ID" value="TLD41251.1"/>
    <property type="molecule type" value="Genomic_DNA"/>
</dbReference>
<comment type="caution">
    <text evidence="1">The sequence shown here is derived from an EMBL/GenBank/DDBJ whole genome shotgun (WGS) entry which is preliminary data.</text>
</comment>
<protein>
    <submittedName>
        <fullName evidence="1">Uncharacterized protein</fullName>
    </submittedName>
</protein>
<reference evidence="1 2" key="1">
    <citation type="submission" date="2019-04" db="EMBL/GenBank/DDBJ databases">
        <title>Genome of a novel bacterium Candidatus Jettenia ecosi reconstructed from metagenome of an anammox bioreactor.</title>
        <authorList>
            <person name="Mardanov A.V."/>
            <person name="Beletsky A.V."/>
            <person name="Ravin N.V."/>
            <person name="Botchkova E.A."/>
            <person name="Litti Y.V."/>
            <person name="Nozhevnikova A.N."/>
        </authorList>
    </citation>
    <scope>NUCLEOTIDE SEQUENCE [LARGE SCALE GENOMIC DNA]</scope>
    <source>
        <strain evidence="1">J2</strain>
    </source>
</reference>
<organism evidence="1 2">
    <name type="scientific">Candidatus Jettenia ecosi</name>
    <dbReference type="NCBI Taxonomy" id="2494326"/>
    <lineage>
        <taxon>Bacteria</taxon>
        <taxon>Pseudomonadati</taxon>
        <taxon>Planctomycetota</taxon>
        <taxon>Candidatus Brocadiia</taxon>
        <taxon>Candidatus Brocadiales</taxon>
        <taxon>Candidatus Brocadiaceae</taxon>
        <taxon>Candidatus Jettenia</taxon>
    </lineage>
</organism>